<dbReference type="InterPro" id="IPR002498">
    <property type="entry name" value="PInositol-4-P-4/5-kinase_core"/>
</dbReference>
<dbReference type="InterPro" id="IPR013083">
    <property type="entry name" value="Znf_RING/FYVE/PHD"/>
</dbReference>
<evidence type="ECO:0000256" key="5">
    <source>
        <dbReference type="ARBA" id="ARBA00022771"/>
    </source>
</evidence>
<dbReference type="GO" id="GO:0000285">
    <property type="term" value="F:1-phosphatidylinositol-3-phosphate 5-kinase activity"/>
    <property type="evidence" value="ECO:0007669"/>
    <property type="project" value="UniProtKB-EC"/>
</dbReference>
<dbReference type="SMART" id="SM00330">
    <property type="entry name" value="PIPKc"/>
    <property type="match status" value="1"/>
</dbReference>
<evidence type="ECO:0000259" key="13">
    <source>
        <dbReference type="PROSITE" id="PS51455"/>
    </source>
</evidence>
<keyword evidence="8 10" id="KW-0067">ATP-binding</keyword>
<accession>A0A6A6TXZ0</accession>
<keyword evidence="7" id="KW-0862">Zinc</keyword>
<dbReference type="InterPro" id="IPR027483">
    <property type="entry name" value="PInositol-4-P-4/5-kinase_C_sf"/>
</dbReference>
<evidence type="ECO:0000313" key="15">
    <source>
        <dbReference type="Proteomes" id="UP000799302"/>
    </source>
</evidence>
<dbReference type="Gene3D" id="3.50.7.10">
    <property type="entry name" value="GroEL"/>
    <property type="match status" value="1"/>
</dbReference>
<evidence type="ECO:0000256" key="2">
    <source>
        <dbReference type="ARBA" id="ARBA00022679"/>
    </source>
</evidence>
<evidence type="ECO:0000256" key="4">
    <source>
        <dbReference type="ARBA" id="ARBA00022741"/>
    </source>
</evidence>
<evidence type="ECO:0000256" key="7">
    <source>
        <dbReference type="ARBA" id="ARBA00022833"/>
    </source>
</evidence>
<dbReference type="PANTHER" id="PTHR45748:SF7">
    <property type="entry name" value="1-PHOSPHATIDYLINOSITOL 3-PHOSPHATE 5-KINASE-RELATED"/>
    <property type="match status" value="1"/>
</dbReference>
<dbReference type="FunFam" id="3.50.7.10:FF:000007">
    <property type="entry name" value="1-phosphatidylinositol 3-phosphate 5-kinase isoform X1"/>
    <property type="match status" value="1"/>
</dbReference>
<feature type="region of interest" description="Disordered" evidence="11">
    <location>
        <begin position="446"/>
        <end position="466"/>
    </location>
</feature>
<dbReference type="GO" id="GO:0010008">
    <property type="term" value="C:endosome membrane"/>
    <property type="evidence" value="ECO:0007669"/>
    <property type="project" value="TreeGrafter"/>
</dbReference>
<feature type="compositionally biased region" description="Basic and acidic residues" evidence="11">
    <location>
        <begin position="1688"/>
        <end position="1697"/>
    </location>
</feature>
<feature type="region of interest" description="Disordered" evidence="11">
    <location>
        <begin position="510"/>
        <end position="559"/>
    </location>
</feature>
<dbReference type="EC" id="2.7.1.150" evidence="1"/>
<feature type="compositionally biased region" description="Basic and acidic residues" evidence="11">
    <location>
        <begin position="1664"/>
        <end position="1674"/>
    </location>
</feature>
<evidence type="ECO:0000256" key="11">
    <source>
        <dbReference type="SAM" id="MobiDB-lite"/>
    </source>
</evidence>
<feature type="region of interest" description="Disordered" evidence="11">
    <location>
        <begin position="99"/>
        <end position="295"/>
    </location>
</feature>
<feature type="compositionally biased region" description="Basic and acidic residues" evidence="11">
    <location>
        <begin position="186"/>
        <end position="209"/>
    </location>
</feature>
<keyword evidence="5 9" id="KW-0863">Zinc-finger</keyword>
<dbReference type="Pfam" id="PF01363">
    <property type="entry name" value="FYVE"/>
    <property type="match status" value="1"/>
</dbReference>
<keyword evidence="3" id="KW-0479">Metal-binding</keyword>
<evidence type="ECO:0000256" key="1">
    <source>
        <dbReference type="ARBA" id="ARBA00012009"/>
    </source>
</evidence>
<feature type="domain" description="PIPK" evidence="13">
    <location>
        <begin position="1988"/>
        <end position="2305"/>
    </location>
</feature>
<dbReference type="FunFam" id="3.30.810.10:FF:000001">
    <property type="entry name" value="1-phosphatidylinositol 3-phosphate 5-kinase FAB1"/>
    <property type="match status" value="1"/>
</dbReference>
<feature type="region of interest" description="Disordered" evidence="11">
    <location>
        <begin position="1"/>
        <end position="37"/>
    </location>
</feature>
<feature type="region of interest" description="Disordered" evidence="11">
    <location>
        <begin position="1625"/>
        <end position="1697"/>
    </location>
</feature>
<dbReference type="SUPFAM" id="SSF57903">
    <property type="entry name" value="FYVE/PHD zinc finger"/>
    <property type="match status" value="1"/>
</dbReference>
<proteinExistence type="predicted"/>
<dbReference type="SUPFAM" id="SSF56104">
    <property type="entry name" value="SAICAR synthase-like"/>
    <property type="match status" value="1"/>
</dbReference>
<feature type="domain" description="FYVE-type" evidence="12">
    <location>
        <begin position="373"/>
        <end position="432"/>
    </location>
</feature>
<feature type="compositionally biased region" description="Basic and acidic residues" evidence="11">
    <location>
        <begin position="1008"/>
        <end position="1017"/>
    </location>
</feature>
<dbReference type="InterPro" id="IPR011011">
    <property type="entry name" value="Znf_FYVE_PHD"/>
</dbReference>
<dbReference type="InterPro" id="IPR027409">
    <property type="entry name" value="GroEL-like_apical_dom_sf"/>
</dbReference>
<evidence type="ECO:0000256" key="3">
    <source>
        <dbReference type="ARBA" id="ARBA00022723"/>
    </source>
</evidence>
<dbReference type="CDD" id="cd17300">
    <property type="entry name" value="PIPKc_PIKfyve"/>
    <property type="match status" value="1"/>
</dbReference>
<name>A0A6A6TXZ0_9PEZI</name>
<feature type="region of interest" description="Disordered" evidence="11">
    <location>
        <begin position="49"/>
        <end position="77"/>
    </location>
</feature>
<dbReference type="InterPro" id="IPR000306">
    <property type="entry name" value="Znf_FYVE"/>
</dbReference>
<dbReference type="FunFam" id="3.30.40.10:FF:000283">
    <property type="entry name" value="1-phosphatidylinositol-3-phosphate 5-kinase (Fab1)"/>
    <property type="match status" value="1"/>
</dbReference>
<keyword evidence="6 10" id="KW-0418">Kinase</keyword>
<feature type="region of interest" description="Disordered" evidence="11">
    <location>
        <begin position="1842"/>
        <end position="1936"/>
    </location>
</feature>
<feature type="compositionally biased region" description="Low complexity" evidence="11">
    <location>
        <begin position="1018"/>
        <end position="1038"/>
    </location>
</feature>
<dbReference type="Gene3D" id="3.30.810.10">
    <property type="entry name" value="2-Layer Sandwich"/>
    <property type="match status" value="1"/>
</dbReference>
<evidence type="ECO:0000256" key="10">
    <source>
        <dbReference type="PROSITE-ProRule" id="PRU00781"/>
    </source>
</evidence>
<feature type="compositionally biased region" description="Acidic residues" evidence="11">
    <location>
        <begin position="1913"/>
        <end position="1922"/>
    </location>
</feature>
<evidence type="ECO:0000256" key="6">
    <source>
        <dbReference type="ARBA" id="ARBA00022777"/>
    </source>
</evidence>
<dbReference type="PROSITE" id="PS50178">
    <property type="entry name" value="ZF_FYVE"/>
    <property type="match status" value="1"/>
</dbReference>
<dbReference type="Gene3D" id="3.30.800.10">
    <property type="entry name" value="Phosphatidylinositol Phosphate Kinase II Beta"/>
    <property type="match status" value="1"/>
</dbReference>
<feature type="compositionally biased region" description="Basic and acidic residues" evidence="11">
    <location>
        <begin position="546"/>
        <end position="559"/>
    </location>
</feature>
<gene>
    <name evidence="14" type="ORF">BT63DRAFT_428901</name>
</gene>
<evidence type="ECO:0000256" key="8">
    <source>
        <dbReference type="ARBA" id="ARBA00022840"/>
    </source>
</evidence>
<keyword evidence="15" id="KW-1185">Reference proteome</keyword>
<dbReference type="SUPFAM" id="SSF52029">
    <property type="entry name" value="GroEL apical domain-like"/>
    <property type="match status" value="1"/>
</dbReference>
<dbReference type="Gene3D" id="3.30.40.10">
    <property type="entry name" value="Zinc/RING finger domain, C3HC4 (zinc finger)"/>
    <property type="match status" value="1"/>
</dbReference>
<dbReference type="InterPro" id="IPR027484">
    <property type="entry name" value="PInositol-4-P-5-kinase_N"/>
</dbReference>
<feature type="compositionally biased region" description="Polar residues" evidence="11">
    <location>
        <begin position="52"/>
        <end position="64"/>
    </location>
</feature>
<dbReference type="Pfam" id="PF00118">
    <property type="entry name" value="Cpn60_TCP1"/>
    <property type="match status" value="1"/>
</dbReference>
<dbReference type="GO" id="GO:0008270">
    <property type="term" value="F:zinc ion binding"/>
    <property type="evidence" value="ECO:0007669"/>
    <property type="project" value="UniProtKB-KW"/>
</dbReference>
<dbReference type="EMBL" id="MU004241">
    <property type="protein sequence ID" value="KAF2664945.1"/>
    <property type="molecule type" value="Genomic_DNA"/>
</dbReference>
<dbReference type="InterPro" id="IPR002423">
    <property type="entry name" value="Cpn60/GroEL/TCP-1"/>
</dbReference>
<feature type="region of interest" description="Disordered" evidence="11">
    <location>
        <begin position="644"/>
        <end position="697"/>
    </location>
</feature>
<feature type="compositionally biased region" description="Basic and acidic residues" evidence="11">
    <location>
        <begin position="240"/>
        <end position="263"/>
    </location>
</feature>
<feature type="region of interest" description="Disordered" evidence="11">
    <location>
        <begin position="316"/>
        <end position="336"/>
    </location>
</feature>
<dbReference type="OrthoDB" id="158357at2759"/>
<feature type="compositionally biased region" description="Polar residues" evidence="11">
    <location>
        <begin position="1853"/>
        <end position="1863"/>
    </location>
</feature>
<keyword evidence="4 10" id="KW-0547">Nucleotide-binding</keyword>
<evidence type="ECO:0000259" key="12">
    <source>
        <dbReference type="PROSITE" id="PS50178"/>
    </source>
</evidence>
<dbReference type="GO" id="GO:0000329">
    <property type="term" value="C:fungal-type vacuole membrane"/>
    <property type="evidence" value="ECO:0007669"/>
    <property type="project" value="TreeGrafter"/>
</dbReference>
<dbReference type="InterPro" id="IPR044769">
    <property type="entry name" value="PIKfyve_PIPKc"/>
</dbReference>
<dbReference type="PROSITE" id="PS51455">
    <property type="entry name" value="PIPK"/>
    <property type="match status" value="1"/>
</dbReference>
<feature type="region of interest" description="Disordered" evidence="11">
    <location>
        <begin position="1005"/>
        <end position="1081"/>
    </location>
</feature>
<reference evidence="14" key="1">
    <citation type="journal article" date="2020" name="Stud. Mycol.">
        <title>101 Dothideomycetes genomes: a test case for predicting lifestyles and emergence of pathogens.</title>
        <authorList>
            <person name="Haridas S."/>
            <person name="Albert R."/>
            <person name="Binder M."/>
            <person name="Bloem J."/>
            <person name="Labutti K."/>
            <person name="Salamov A."/>
            <person name="Andreopoulos B."/>
            <person name="Baker S."/>
            <person name="Barry K."/>
            <person name="Bills G."/>
            <person name="Bluhm B."/>
            <person name="Cannon C."/>
            <person name="Castanera R."/>
            <person name="Culley D."/>
            <person name="Daum C."/>
            <person name="Ezra D."/>
            <person name="Gonzalez J."/>
            <person name="Henrissat B."/>
            <person name="Kuo A."/>
            <person name="Liang C."/>
            <person name="Lipzen A."/>
            <person name="Lutzoni F."/>
            <person name="Magnuson J."/>
            <person name="Mondo S."/>
            <person name="Nolan M."/>
            <person name="Ohm R."/>
            <person name="Pangilinan J."/>
            <person name="Park H.-J."/>
            <person name="Ramirez L."/>
            <person name="Alfaro M."/>
            <person name="Sun H."/>
            <person name="Tritt A."/>
            <person name="Yoshinaga Y."/>
            <person name="Zwiers L.-H."/>
            <person name="Turgeon B."/>
            <person name="Goodwin S."/>
            <person name="Spatafora J."/>
            <person name="Crous P."/>
            <person name="Grigoriev I."/>
        </authorList>
    </citation>
    <scope>NUCLEOTIDE SEQUENCE</scope>
    <source>
        <strain evidence="14">CBS 115976</strain>
    </source>
</reference>
<dbReference type="SMART" id="SM00064">
    <property type="entry name" value="FYVE"/>
    <property type="match status" value="1"/>
</dbReference>
<protein>
    <recommendedName>
        <fullName evidence="1">1-phosphatidylinositol-3-phosphate 5-kinase</fullName>
        <ecNumber evidence="1">2.7.1.150</ecNumber>
    </recommendedName>
</protein>
<dbReference type="InterPro" id="IPR017455">
    <property type="entry name" value="Znf_FYVE-rel"/>
</dbReference>
<keyword evidence="2 10" id="KW-0808">Transferase</keyword>
<dbReference type="GO" id="GO:0046854">
    <property type="term" value="P:phosphatidylinositol phosphate biosynthetic process"/>
    <property type="evidence" value="ECO:0007669"/>
    <property type="project" value="TreeGrafter"/>
</dbReference>
<feature type="compositionally biased region" description="Low complexity" evidence="11">
    <location>
        <begin position="510"/>
        <end position="524"/>
    </location>
</feature>
<organism evidence="14 15">
    <name type="scientific">Microthyrium microscopicum</name>
    <dbReference type="NCBI Taxonomy" id="703497"/>
    <lineage>
        <taxon>Eukaryota</taxon>
        <taxon>Fungi</taxon>
        <taxon>Dikarya</taxon>
        <taxon>Ascomycota</taxon>
        <taxon>Pezizomycotina</taxon>
        <taxon>Dothideomycetes</taxon>
        <taxon>Dothideomycetes incertae sedis</taxon>
        <taxon>Microthyriales</taxon>
        <taxon>Microthyriaceae</taxon>
        <taxon>Microthyrium</taxon>
    </lineage>
</organism>
<evidence type="ECO:0000313" key="14">
    <source>
        <dbReference type="EMBL" id="KAF2664945.1"/>
    </source>
</evidence>
<dbReference type="CDD" id="cd03334">
    <property type="entry name" value="Fab1_TCP"/>
    <property type="match status" value="1"/>
</dbReference>
<evidence type="ECO:0000256" key="9">
    <source>
        <dbReference type="PROSITE-ProRule" id="PRU00091"/>
    </source>
</evidence>
<dbReference type="GO" id="GO:0005524">
    <property type="term" value="F:ATP binding"/>
    <property type="evidence" value="ECO:0007669"/>
    <property type="project" value="UniProtKB-UniRule"/>
</dbReference>
<feature type="compositionally biased region" description="Polar residues" evidence="11">
    <location>
        <begin position="1039"/>
        <end position="1071"/>
    </location>
</feature>
<feature type="compositionally biased region" description="Basic residues" evidence="11">
    <location>
        <begin position="525"/>
        <end position="545"/>
    </location>
</feature>
<dbReference type="Proteomes" id="UP000799302">
    <property type="component" value="Unassembled WGS sequence"/>
</dbReference>
<dbReference type="PANTHER" id="PTHR45748">
    <property type="entry name" value="1-PHOSPHATIDYLINOSITOL 3-PHOSPHATE 5-KINASE-RELATED"/>
    <property type="match status" value="1"/>
</dbReference>
<sequence>MSPNKEPANPSPAPSSAGVPIHHSRRPSFASQISRSTVEHDVNAQALDKIHTTASKTDTLTTFDFGSPPRPPSVESRAFAGDIVPSGLSQLYNRFKASVGGTKETAPSSPATETADDASIISGISTADPLRITGISSPPNPSTISSRIQSPAAPTFPDTSSSKPQLTSPTNPSFHSVMTPTTPRSHHTEHSAGGLEKRGQSKSRYSDGRRSRKQSGVSRFQHDSIDSIPQTIEHPVLPRIETHLQQENERTPRPLSRFHDSRTIVESSMSPSRKKKVDKDSAKLPSFKFPEGDRPPIIHVSHSHLPNFQVSRETSIDGDYSSKASAGSAARQGDVSAVDDLRRTQMYDDTMMQEDPSARMKSKVLAKELWMRDETAKECFYCGEPFSTFRRKHHCRICGNIFDGKCTKLVSGAQFGQSNSLRICKPCEAIVQGTDDDSSVYSDDFDRVSTAGGRSSSPRRFERSGLRKAQVDDINLQAPSLGIPVARKMGGSKRGSAVIEFTNEHSLIRPSSSRSLKSLSGLHRVPSHKRHHSRQDHQHMKSLKHHHDDRAPFQREAERSGKGVLPALHHDNIIDPDLAPFMSDEDPSEDEAMSIFATLNGEAQSPGKDSEKAGLASLMSSSRRKAWQTGSVASRDADNISLLSKSMSRQRRRNPSVSSFYHPSRPSPKRMKSNSLLKGFSVPGFGGSPSTPQMPLPASPVASGYKMIRSSAMRGSSAPPVELNQASLQHVRNLLKQMLEDAEIPEAKRWEKAMMPILLQCTDDVTPDIHRSDDIDIRHYIKLKKIPGSKPGDTAYVSGVVFTKNLALKSMPRSIANPGILLVTFPIEYARHHSHFMSLDPVIAQEREYLSNLVKRIAALSPQVLLVEKNVSGLALGFLEQAGIAVVPNVKASVLNAVSRCTQTKLITSIDKLTTLDPEELGKCASFDVKTHVFKSIKKTYIYLSGCQKDLGCTIVLRGADVENLRTIKRITEFMCYVVYNLKLETCVMRDEYVLIPATTNGGSFTSAKEKSNEKTPDSPSVPTSTSTSQSLTKSGSTVSQTRTNTSDLTSPTHTDSTIAVTEAASSTTKVSSEDYRMSDSVPSTLPSFYNDIVEEHKTKIISSSPFVKFMQPYLLTQAREQESKLAELKRLRDQYHYQRDAEKSDESGEEFELVKPEMVHKIIRKPSKPVRDFLFAVHDAEYQSSMHAYQTQKRQWEGYLSNNPTMFDPFNHQRIAFLYSMVNSKTNPCVGPEMIALSFYNEHELEDDFLPDSTLGQYVEELCTSGDASCSANDCNDNMFSHHRQYVHGDGQMTVTIQPLPPRIRGMQKTILMWSVCRICGQETQVMPMSDNTWKYSFGKYLELTFWSTALHPRAHACPHDIHRHHVRFFGFNNVAVRIQYDSIQLYDIVVPRTTVTWKVDQDLRIKNEQYSKFKNKLDRFMSGVKLRIESIHVESMPPETVDDCRKEVDRLLTKAKDDHVRLTKRLQEKYMGSRWYEIIPLNRAARAIQEISIEWDQIFADFEENFFPSEKDIRRMTALQLKRLFESATSFTSMDDTTDEGDQEIKEKSKTPVAETLPQLNRRASLMSPEDTKNLLASVIQEEHMSETPTEIDDTPTPTEQQDPAIVKEANEREDVKHLDLAVPPTPSAAEGAQHELSPPTSSEKDSVASESLRLSPEVSDTVDKMRTDSGIDSHSSPDAIMHGHTPPESRIPRPIDSNRRLGNLIAPPLGRAQSSPHHSISLLKSTPLGYEPGEASSAFPLSKTERLRNLLAEPARAFERSVSSRLVSRSGKGQPPSMIPRSIPVKRNVFNLARHYEQLTREFEKQRQKDRQWREARGAYPLASSKPVVEVYRDAHEAVKETDSVDEPDNSTTGRVSVDTSRIDEGSVTDTVPSDAASIIIPPNSSKPADNDDHSIVSEAAESGTIDNSTIEDDVEDTTVVDPETTQASPNDSQIDLSQLKEEKVSLLKMLTNFWGERSSSGWTPLEYPFAAGEHVWGDSDIIVREDEPSSIIAMALSSADYLVKLRQFRKQPENATLEDMDASIESNLLHSNHTNIRYAFQNRGVRAQCKIFYAESFDALRRKCGVAERFVESLSRCLKWDSKGGKTKSLFLKTLDDRFVLKSLSPVEVNSFFKFAPDYFVFAHAMLFNGLPSVIAKMLGLFQVTIRNPHSGMEFNWFMIVMENLFYDREPNRRFDLKGSMRNRKIQSTGERDEVLLDENLVDIIFEKPIFVREHTMKLLTASVWNDTLFLSKQNVMDYSLMAGFEDETREIVVGIIDCIRTYTWDKKLETWIKDRGKNKPTVTSPKDYRNRFRVAMSKYILQAPNCWHQFQAQQIQGRPVRLGGRKGDDILMLTGVDGKDTLPAGKGAER</sequence>
<dbReference type="Pfam" id="PF01504">
    <property type="entry name" value="PIP5K"/>
    <property type="match status" value="2"/>
</dbReference>
<feature type="compositionally biased region" description="Polar residues" evidence="11">
    <location>
        <begin position="157"/>
        <end position="183"/>
    </location>
</feature>